<proteinExistence type="inferred from homology"/>
<dbReference type="Pfam" id="PF08282">
    <property type="entry name" value="Hydrolase_3"/>
    <property type="match status" value="1"/>
</dbReference>
<dbReference type="NCBIfam" id="TIGR01484">
    <property type="entry name" value="HAD-SF-IIB"/>
    <property type="match status" value="1"/>
</dbReference>
<dbReference type="SUPFAM" id="SSF56784">
    <property type="entry name" value="HAD-like"/>
    <property type="match status" value="1"/>
</dbReference>
<dbReference type="PANTHER" id="PTHR10000:SF8">
    <property type="entry name" value="HAD SUPERFAMILY HYDROLASE-LIKE, TYPE 3"/>
    <property type="match status" value="1"/>
</dbReference>
<organism evidence="3 4">
    <name type="scientific">Mycoplasmopsis agassizii</name>
    <dbReference type="NCBI Taxonomy" id="33922"/>
    <lineage>
        <taxon>Bacteria</taxon>
        <taxon>Bacillati</taxon>
        <taxon>Mycoplasmatota</taxon>
        <taxon>Mycoplasmoidales</taxon>
        <taxon>Metamycoplasmataceae</taxon>
        <taxon>Mycoplasmopsis</taxon>
    </lineage>
</organism>
<dbReference type="NCBIfam" id="TIGR00099">
    <property type="entry name" value="Cof-subfamily"/>
    <property type="match status" value="1"/>
</dbReference>
<comment type="similarity">
    <text evidence="2">Belongs to the HAD-like hydrolase superfamily. Cof family.</text>
</comment>
<evidence type="ECO:0000313" key="3">
    <source>
        <dbReference type="EMBL" id="PAF54894.1"/>
    </source>
</evidence>
<evidence type="ECO:0000313" key="4">
    <source>
        <dbReference type="Proteomes" id="UP000217033"/>
    </source>
</evidence>
<dbReference type="RefSeq" id="WP_084232207.1">
    <property type="nucleotide sequence ID" value="NZ_FWXE01000004.1"/>
</dbReference>
<dbReference type="InterPro" id="IPR006379">
    <property type="entry name" value="HAD-SF_hydro_IIB"/>
</dbReference>
<keyword evidence="4" id="KW-1185">Reference proteome</keyword>
<dbReference type="EMBL" id="NQMN01000002">
    <property type="protein sequence ID" value="PAF54894.1"/>
    <property type="molecule type" value="Genomic_DNA"/>
</dbReference>
<name>A0ABX4H4S4_9BACT</name>
<dbReference type="SFLD" id="SFLDS00003">
    <property type="entry name" value="Haloacid_Dehalogenase"/>
    <property type="match status" value="1"/>
</dbReference>
<dbReference type="Proteomes" id="UP000217033">
    <property type="component" value="Unassembled WGS sequence"/>
</dbReference>
<reference evidence="3" key="1">
    <citation type="submission" date="2017-08" db="EMBL/GenBank/DDBJ databases">
        <authorList>
            <person name="Alvarez-Ponce D."/>
            <person name="Weitzman C.L."/>
            <person name="Tillett R.L."/>
            <person name="Sandmeier F.C."/>
            <person name="Tracy C.R."/>
        </authorList>
    </citation>
    <scope>NUCLEOTIDE SEQUENCE [LARGE SCALE GENOMIC DNA]</scope>
    <source>
        <strain evidence="3">PS6</strain>
    </source>
</reference>
<protein>
    <submittedName>
        <fullName evidence="3">Cof-type HAD-IIB family hydrolase</fullName>
    </submittedName>
</protein>
<dbReference type="SFLD" id="SFLDG01140">
    <property type="entry name" value="C2.B:_Phosphomannomutase_and_P"/>
    <property type="match status" value="1"/>
</dbReference>
<dbReference type="Gene3D" id="3.40.50.1000">
    <property type="entry name" value="HAD superfamily/HAD-like"/>
    <property type="match status" value="1"/>
</dbReference>
<dbReference type="PROSITE" id="PS01228">
    <property type="entry name" value="COF_1"/>
    <property type="match status" value="1"/>
</dbReference>
<sequence>MLKINDFDNFVFDLDGTLLNKKSELSEHTIKVIQKLKKLNKNVIIATGRSGHFIYNLLEPLKISTPLITINGQLLLKENKIDVLHASKFNPFTCDLLTKFFEENKIYSFVYTTDAVYLVNPIDNKYYDQTHLHAERKKNDFIKHKHAKAIFEIKKSYSEISNENILKFEIPTSFLSASILEKLQRFIDMNATDLLHFFSSASYYEIQLQNFSKATGLEKICQIYNFDKSKTIAFGDETNDIEMAKNVKFFVAMKNGNHKLKAIANDISQFTNDEDGVAKYIEEHFEI</sequence>
<gene>
    <name evidence="3" type="ORF">CJF60_04115</name>
</gene>
<evidence type="ECO:0000256" key="2">
    <source>
        <dbReference type="ARBA" id="ARBA00034778"/>
    </source>
</evidence>
<evidence type="ECO:0000256" key="1">
    <source>
        <dbReference type="ARBA" id="ARBA00001946"/>
    </source>
</evidence>
<dbReference type="InterPro" id="IPR023214">
    <property type="entry name" value="HAD_sf"/>
</dbReference>
<dbReference type="InterPro" id="IPR036412">
    <property type="entry name" value="HAD-like_sf"/>
</dbReference>
<dbReference type="GO" id="GO:0016787">
    <property type="term" value="F:hydrolase activity"/>
    <property type="evidence" value="ECO:0007669"/>
    <property type="project" value="UniProtKB-KW"/>
</dbReference>
<comment type="cofactor">
    <cofactor evidence="1">
        <name>Mg(2+)</name>
        <dbReference type="ChEBI" id="CHEBI:18420"/>
    </cofactor>
</comment>
<dbReference type="PANTHER" id="PTHR10000">
    <property type="entry name" value="PHOSPHOSERINE PHOSPHATASE"/>
    <property type="match status" value="1"/>
</dbReference>
<accession>A0ABX4H4S4</accession>
<dbReference type="Gene3D" id="3.30.1240.10">
    <property type="match status" value="1"/>
</dbReference>
<comment type="caution">
    <text evidence="3">The sequence shown here is derived from an EMBL/GenBank/DDBJ whole genome shotgun (WGS) entry which is preliminary data.</text>
</comment>
<keyword evidence="3" id="KW-0378">Hydrolase</keyword>
<dbReference type="InterPro" id="IPR000150">
    <property type="entry name" value="Cof"/>
</dbReference>